<gene>
    <name evidence="2" type="ORF">BXYJ_LOCUS8638</name>
</gene>
<evidence type="ECO:0000256" key="1">
    <source>
        <dbReference type="SAM" id="SignalP"/>
    </source>
</evidence>
<evidence type="ECO:0000313" key="2">
    <source>
        <dbReference type="EMBL" id="CAD5225625.1"/>
    </source>
</evidence>
<feature type="signal peptide" evidence="1">
    <location>
        <begin position="1"/>
        <end position="23"/>
    </location>
</feature>
<dbReference type="OrthoDB" id="5859903at2759"/>
<dbReference type="AlphaFoldDB" id="A0A7I8WS10"/>
<comment type="caution">
    <text evidence="2">The sequence shown here is derived from an EMBL/GenBank/DDBJ whole genome shotgun (WGS) entry which is preliminary data.</text>
</comment>
<proteinExistence type="predicted"/>
<keyword evidence="3" id="KW-1185">Reference proteome</keyword>
<sequence length="247" mass="26050">MTLAWIAAVFILLAATRFEPVDASCCCCPCCCCCCKPCCCCCCPCCCCCCKPCCCCCCKPCCCCCCKPCCCCGGRRRRSLAAAAARGALGNASLVPRAEAVGSRSARSCGGKCEECKNSPAAGGCQAGGCQAGPANRQCRQCTPAEEKACLAMVQQQQQHKEAPATGSHSYRKFKRAIAAQKSQPGCANQADNKQCNSPYVNYSSIIATTTLPRNTCTVIAKTREIQKPQIQLTSTHFFGDGHSQLS</sequence>
<protein>
    <submittedName>
        <fullName evidence="2">(pine wood nematode) hypothetical protein</fullName>
    </submittedName>
</protein>
<reference evidence="2" key="1">
    <citation type="submission" date="2020-09" db="EMBL/GenBank/DDBJ databases">
        <authorList>
            <person name="Kikuchi T."/>
        </authorList>
    </citation>
    <scope>NUCLEOTIDE SEQUENCE</scope>
    <source>
        <strain evidence="2">Ka4C1</strain>
    </source>
</reference>
<dbReference type="EMBL" id="CAJFDI010000004">
    <property type="protein sequence ID" value="CAD5225625.1"/>
    <property type="molecule type" value="Genomic_DNA"/>
</dbReference>
<evidence type="ECO:0000313" key="3">
    <source>
        <dbReference type="Proteomes" id="UP000659654"/>
    </source>
</evidence>
<dbReference type="EMBL" id="CAJFCV020000004">
    <property type="protein sequence ID" value="CAG9114838.1"/>
    <property type="molecule type" value="Genomic_DNA"/>
</dbReference>
<keyword evidence="1" id="KW-0732">Signal</keyword>
<name>A0A7I8WS10_BURXY</name>
<organism evidence="2 3">
    <name type="scientific">Bursaphelenchus xylophilus</name>
    <name type="common">Pinewood nematode worm</name>
    <name type="synonym">Aphelenchoides xylophilus</name>
    <dbReference type="NCBI Taxonomy" id="6326"/>
    <lineage>
        <taxon>Eukaryota</taxon>
        <taxon>Metazoa</taxon>
        <taxon>Ecdysozoa</taxon>
        <taxon>Nematoda</taxon>
        <taxon>Chromadorea</taxon>
        <taxon>Rhabditida</taxon>
        <taxon>Tylenchina</taxon>
        <taxon>Tylenchomorpha</taxon>
        <taxon>Aphelenchoidea</taxon>
        <taxon>Aphelenchoididae</taxon>
        <taxon>Bursaphelenchus</taxon>
    </lineage>
</organism>
<dbReference type="Proteomes" id="UP000582659">
    <property type="component" value="Unassembled WGS sequence"/>
</dbReference>
<feature type="chain" id="PRO_5036204419" evidence="1">
    <location>
        <begin position="24"/>
        <end position="247"/>
    </location>
</feature>
<dbReference type="Proteomes" id="UP000659654">
    <property type="component" value="Unassembled WGS sequence"/>
</dbReference>
<accession>A0A7I8WS10</accession>